<dbReference type="PANTHER" id="PTHR43180:SF86">
    <property type="entry name" value="DEHYDROGENASE, PUTATIVE (AFU_ORTHOLOGUE AFUA_3G00290)-RELATED"/>
    <property type="match status" value="1"/>
</dbReference>
<dbReference type="HOGENOM" id="CLU_010194_13_1_1"/>
<dbReference type="AlphaFoldDB" id="A0A0D1XJQ9"/>
<dbReference type="EMBL" id="KN847525">
    <property type="protein sequence ID" value="KIV88441.1"/>
    <property type="molecule type" value="Genomic_DNA"/>
</dbReference>
<evidence type="ECO:0000313" key="3">
    <source>
        <dbReference type="EMBL" id="KIV88441.1"/>
    </source>
</evidence>
<comment type="similarity">
    <text evidence="1">Belongs to the short-chain dehydrogenases/reductases (SDR) family.</text>
</comment>
<dbReference type="InterPro" id="IPR036291">
    <property type="entry name" value="NAD(P)-bd_dom_sf"/>
</dbReference>
<dbReference type="Gene3D" id="3.40.50.720">
    <property type="entry name" value="NAD(P)-binding Rossmann-like Domain"/>
    <property type="match status" value="1"/>
</dbReference>
<accession>A0A0D1XJQ9</accession>
<dbReference type="RefSeq" id="XP_016220015.1">
    <property type="nucleotide sequence ID" value="XM_016373104.1"/>
</dbReference>
<dbReference type="OMA" id="NCICPWM"/>
<sequence>MARFNPHHASLSLDNLSNKVIVLSGGSTGIGAAAVRLLDSHGAKVVFGDIVPPKHSLGDFFCTDVSKYEDTHALFQYALHKYGRIDHAVANAVVIEQPGWFQPDVIQFLQKPPPDLVVDVNLKGTLYFAHIALQYLAATKGITDHSLTVLSSQAGFKETPGLFVYQATKHAILGLMRSLRLYTPAVFGVRVNADAWKAGGNPVNHPEDIAQVIAAVIAAGPGTDAIWYDDTEGYSETRHRKNVGGIDWDDSNAGLNGRALFVMGGEAYDIEEGLDRTEDLWLGKNMSMKLMRAQKGLGHGVDWVPS</sequence>
<keyword evidence="4" id="KW-1185">Reference proteome</keyword>
<reference evidence="3 4" key="1">
    <citation type="submission" date="2015-01" db="EMBL/GenBank/DDBJ databases">
        <title>The Genome Sequence of Exophiala mesophila CBS40295.</title>
        <authorList>
            <consortium name="The Broad Institute Genomics Platform"/>
            <person name="Cuomo C."/>
            <person name="de Hoog S."/>
            <person name="Gorbushina A."/>
            <person name="Stielow B."/>
            <person name="Teixiera M."/>
            <person name="Abouelleil A."/>
            <person name="Chapman S.B."/>
            <person name="Priest M."/>
            <person name="Young S.K."/>
            <person name="Wortman J."/>
            <person name="Nusbaum C."/>
            <person name="Birren B."/>
        </authorList>
    </citation>
    <scope>NUCLEOTIDE SEQUENCE [LARGE SCALE GENOMIC DNA]</scope>
    <source>
        <strain evidence="3 4">CBS 40295</strain>
    </source>
</reference>
<dbReference type="GeneID" id="27325969"/>
<dbReference type="STRING" id="212818.A0A0D1XJQ9"/>
<gene>
    <name evidence="3" type="ORF">PV10_08124</name>
</gene>
<protein>
    <submittedName>
        <fullName evidence="3">Uncharacterized protein</fullName>
    </submittedName>
</protein>
<proteinExistence type="inferred from homology"/>
<dbReference type="OrthoDB" id="37659at2759"/>
<evidence type="ECO:0000256" key="2">
    <source>
        <dbReference type="ARBA" id="ARBA00023002"/>
    </source>
</evidence>
<evidence type="ECO:0000313" key="4">
    <source>
        <dbReference type="Proteomes" id="UP000054302"/>
    </source>
</evidence>
<dbReference type="SUPFAM" id="SSF51735">
    <property type="entry name" value="NAD(P)-binding Rossmann-fold domains"/>
    <property type="match status" value="1"/>
</dbReference>
<dbReference type="InterPro" id="IPR002347">
    <property type="entry name" value="SDR_fam"/>
</dbReference>
<dbReference type="PRINTS" id="PR00081">
    <property type="entry name" value="GDHRDH"/>
</dbReference>
<organism evidence="3 4">
    <name type="scientific">Exophiala mesophila</name>
    <name type="common">Black yeast-like fungus</name>
    <dbReference type="NCBI Taxonomy" id="212818"/>
    <lineage>
        <taxon>Eukaryota</taxon>
        <taxon>Fungi</taxon>
        <taxon>Dikarya</taxon>
        <taxon>Ascomycota</taxon>
        <taxon>Pezizomycotina</taxon>
        <taxon>Eurotiomycetes</taxon>
        <taxon>Chaetothyriomycetidae</taxon>
        <taxon>Chaetothyriales</taxon>
        <taxon>Herpotrichiellaceae</taxon>
        <taxon>Exophiala</taxon>
    </lineage>
</organism>
<dbReference type="Proteomes" id="UP000054302">
    <property type="component" value="Unassembled WGS sequence"/>
</dbReference>
<name>A0A0D1XJQ9_EXOME</name>
<keyword evidence="2" id="KW-0560">Oxidoreductase</keyword>
<dbReference type="GO" id="GO:0016491">
    <property type="term" value="F:oxidoreductase activity"/>
    <property type="evidence" value="ECO:0007669"/>
    <property type="project" value="UniProtKB-KW"/>
</dbReference>
<evidence type="ECO:0000256" key="1">
    <source>
        <dbReference type="ARBA" id="ARBA00006484"/>
    </source>
</evidence>
<dbReference type="Pfam" id="PF00106">
    <property type="entry name" value="adh_short"/>
    <property type="match status" value="1"/>
</dbReference>
<dbReference type="VEuPathDB" id="FungiDB:PV10_08124"/>
<dbReference type="PANTHER" id="PTHR43180">
    <property type="entry name" value="3-OXOACYL-(ACYL-CARRIER-PROTEIN) REDUCTASE (AFU_ORTHOLOGUE AFUA_6G11210)"/>
    <property type="match status" value="1"/>
</dbReference>